<feature type="binding site" evidence="8">
    <location>
        <begin position="11"/>
        <end position="16"/>
    </location>
    <ligand>
        <name>ATP</name>
        <dbReference type="ChEBI" id="CHEBI:30616"/>
    </ligand>
</feature>
<dbReference type="HAMAP" id="MF_00376">
    <property type="entry name" value="Dephospho_CoA_kinase"/>
    <property type="match status" value="1"/>
</dbReference>
<dbReference type="GO" id="GO:0015937">
    <property type="term" value="P:coenzyme A biosynthetic process"/>
    <property type="evidence" value="ECO:0007669"/>
    <property type="project" value="UniProtKB-UniRule"/>
</dbReference>
<dbReference type="PANTHER" id="PTHR10695">
    <property type="entry name" value="DEPHOSPHO-COA KINASE-RELATED"/>
    <property type="match status" value="1"/>
</dbReference>
<keyword evidence="6 8" id="KW-0067">ATP-binding</keyword>
<sequence length="199" mass="22361">MLRIGLTGGIGSGKSTVANYFAELGAPVIDADQIAHEITKPDQAAFKQIINHFGSAVLTKGKFLNRTKLRELIFENPDDRQWLENLLHPLIIAKMKTQLKKIKAPYCILAIPLLAEASQSVDFIDRILVVDAPETLQIQRTKSRDQLSDQQIQLILQSQSPREKRLAIADDVIVNDQTIPILRKAVFQLHCKYLQIAQT</sequence>
<accession>A9KEP5</accession>
<dbReference type="GO" id="GO:0005524">
    <property type="term" value="F:ATP binding"/>
    <property type="evidence" value="ECO:0007669"/>
    <property type="project" value="UniProtKB-UniRule"/>
</dbReference>
<dbReference type="InterPro" id="IPR001977">
    <property type="entry name" value="Depp_CoAkinase"/>
</dbReference>
<dbReference type="PANTHER" id="PTHR10695:SF46">
    <property type="entry name" value="BIFUNCTIONAL COENZYME A SYNTHASE-RELATED"/>
    <property type="match status" value="1"/>
</dbReference>
<dbReference type="EMBL" id="CP000733">
    <property type="protein sequence ID" value="ABS77746.1"/>
    <property type="molecule type" value="Genomic_DNA"/>
</dbReference>
<proteinExistence type="inferred from homology"/>
<dbReference type="HOGENOM" id="CLU_057180_1_2_6"/>
<name>A9KEP5_COXBN</name>
<dbReference type="FunFam" id="3.40.50.300:FF:000518">
    <property type="entry name" value="Dephospho-CoA kinase"/>
    <property type="match status" value="1"/>
</dbReference>
<evidence type="ECO:0000313" key="11">
    <source>
        <dbReference type="Proteomes" id="UP000008555"/>
    </source>
</evidence>
<dbReference type="Proteomes" id="UP000008555">
    <property type="component" value="Chromosome"/>
</dbReference>
<evidence type="ECO:0000256" key="7">
    <source>
        <dbReference type="ARBA" id="ARBA00022993"/>
    </source>
</evidence>
<keyword evidence="5 8" id="KW-0418">Kinase</keyword>
<keyword evidence="4 8" id="KW-0547">Nucleotide-binding</keyword>
<dbReference type="AlphaFoldDB" id="A9KEP5"/>
<dbReference type="GO" id="GO:0004140">
    <property type="term" value="F:dephospho-CoA kinase activity"/>
    <property type="evidence" value="ECO:0007669"/>
    <property type="project" value="UniProtKB-UniRule"/>
</dbReference>
<evidence type="ECO:0000256" key="3">
    <source>
        <dbReference type="ARBA" id="ARBA00022679"/>
    </source>
</evidence>
<evidence type="ECO:0000256" key="6">
    <source>
        <dbReference type="ARBA" id="ARBA00022840"/>
    </source>
</evidence>
<evidence type="ECO:0000256" key="4">
    <source>
        <dbReference type="ARBA" id="ARBA00022741"/>
    </source>
</evidence>
<evidence type="ECO:0000256" key="9">
    <source>
        <dbReference type="NCBIfam" id="TIGR00152"/>
    </source>
</evidence>
<evidence type="ECO:0000256" key="1">
    <source>
        <dbReference type="ARBA" id="ARBA00009018"/>
    </source>
</evidence>
<comment type="catalytic activity">
    <reaction evidence="8">
        <text>3'-dephospho-CoA + ATP = ADP + CoA + H(+)</text>
        <dbReference type="Rhea" id="RHEA:18245"/>
        <dbReference type="ChEBI" id="CHEBI:15378"/>
        <dbReference type="ChEBI" id="CHEBI:30616"/>
        <dbReference type="ChEBI" id="CHEBI:57287"/>
        <dbReference type="ChEBI" id="CHEBI:57328"/>
        <dbReference type="ChEBI" id="CHEBI:456216"/>
        <dbReference type="EC" id="2.7.1.24"/>
    </reaction>
</comment>
<dbReference type="RefSeq" id="WP_011997346.1">
    <property type="nucleotide sequence ID" value="NC_009727.1"/>
</dbReference>
<dbReference type="InterPro" id="IPR027417">
    <property type="entry name" value="P-loop_NTPase"/>
</dbReference>
<keyword evidence="2 8" id="KW-0963">Cytoplasm</keyword>
<dbReference type="EC" id="2.7.1.24" evidence="8 9"/>
<evidence type="ECO:0000313" key="10">
    <source>
        <dbReference type="EMBL" id="ABS77746.1"/>
    </source>
</evidence>
<dbReference type="GO" id="GO:0005737">
    <property type="term" value="C:cytoplasm"/>
    <property type="evidence" value="ECO:0007669"/>
    <property type="project" value="UniProtKB-SubCell"/>
</dbReference>
<dbReference type="Gene3D" id="3.40.50.300">
    <property type="entry name" value="P-loop containing nucleotide triphosphate hydrolases"/>
    <property type="match status" value="1"/>
</dbReference>
<keyword evidence="3 8" id="KW-0808">Transferase</keyword>
<comment type="function">
    <text evidence="8">Catalyzes the phosphorylation of the 3'-hydroxyl group of dephosphocoenzyme A to form coenzyme A.</text>
</comment>
<gene>
    <name evidence="8 10" type="primary">coaE</name>
    <name evidence="10" type="ordered locus">CBUD_1954</name>
</gene>
<evidence type="ECO:0000256" key="2">
    <source>
        <dbReference type="ARBA" id="ARBA00022490"/>
    </source>
</evidence>
<comment type="pathway">
    <text evidence="8">Cofactor biosynthesis; coenzyme A biosynthesis; CoA from (R)-pantothenate: step 5/5.</text>
</comment>
<evidence type="ECO:0000256" key="8">
    <source>
        <dbReference type="HAMAP-Rule" id="MF_00376"/>
    </source>
</evidence>
<dbReference type="Pfam" id="PF01121">
    <property type="entry name" value="CoaE"/>
    <property type="match status" value="1"/>
</dbReference>
<dbReference type="PROSITE" id="PS51219">
    <property type="entry name" value="DPCK"/>
    <property type="match status" value="1"/>
</dbReference>
<evidence type="ECO:0000256" key="5">
    <source>
        <dbReference type="ARBA" id="ARBA00022777"/>
    </source>
</evidence>
<comment type="subcellular location">
    <subcellularLocation>
        <location evidence="8">Cytoplasm</location>
    </subcellularLocation>
</comment>
<protein>
    <recommendedName>
        <fullName evidence="8 9">Dephospho-CoA kinase</fullName>
        <ecNumber evidence="8 9">2.7.1.24</ecNumber>
    </recommendedName>
    <alternativeName>
        <fullName evidence="8">Dephosphocoenzyme A kinase</fullName>
    </alternativeName>
</protein>
<dbReference type="SUPFAM" id="SSF52540">
    <property type="entry name" value="P-loop containing nucleoside triphosphate hydrolases"/>
    <property type="match status" value="1"/>
</dbReference>
<organism evidence="10 11">
    <name type="scientific">Coxiella burnetii (strain Dugway 5J108-111)</name>
    <dbReference type="NCBI Taxonomy" id="434922"/>
    <lineage>
        <taxon>Bacteria</taxon>
        <taxon>Pseudomonadati</taxon>
        <taxon>Pseudomonadota</taxon>
        <taxon>Gammaproteobacteria</taxon>
        <taxon>Legionellales</taxon>
        <taxon>Coxiellaceae</taxon>
        <taxon>Coxiella</taxon>
    </lineage>
</organism>
<reference evidence="10 11" key="1">
    <citation type="journal article" date="2009" name="Infect. Immun.">
        <title>Comparative genomics reveal extensive transposon-mediated genomic plasticity and diversity among potential effector proteins within the genus Coxiella.</title>
        <authorList>
            <person name="Beare P.A."/>
            <person name="Unsworth N."/>
            <person name="Andoh M."/>
            <person name="Voth D.E."/>
            <person name="Omsland A."/>
            <person name="Gilk S.D."/>
            <person name="Williams K.P."/>
            <person name="Sobral B.W."/>
            <person name="Kupko J.J.III."/>
            <person name="Porcella S.F."/>
            <person name="Samuel J.E."/>
            <person name="Heinzen R.A."/>
        </authorList>
    </citation>
    <scope>NUCLEOTIDE SEQUENCE [LARGE SCALE GENOMIC DNA]</scope>
    <source>
        <strain evidence="10 11">Dugway 5J108-111</strain>
    </source>
</reference>
<dbReference type="KEGG" id="cbd:CBUD_1954"/>
<keyword evidence="7 8" id="KW-0173">Coenzyme A biosynthesis</keyword>
<dbReference type="UniPathway" id="UPA00241">
    <property type="reaction ID" value="UER00356"/>
</dbReference>
<dbReference type="NCBIfam" id="TIGR00152">
    <property type="entry name" value="dephospho-CoA kinase"/>
    <property type="match status" value="1"/>
</dbReference>
<comment type="similarity">
    <text evidence="1 8">Belongs to the CoaE family.</text>
</comment>
<dbReference type="CDD" id="cd02022">
    <property type="entry name" value="DPCK"/>
    <property type="match status" value="1"/>
</dbReference>